<reference evidence="2 3" key="1">
    <citation type="journal article" date="2021" name="Sci. Rep.">
        <title>The distribution of antibiotic resistance genes in chicken gut microbiota commensals.</title>
        <authorList>
            <person name="Juricova H."/>
            <person name="Matiasovicova J."/>
            <person name="Kubasova T."/>
            <person name="Cejkova D."/>
            <person name="Rychlik I."/>
        </authorList>
    </citation>
    <scope>NUCLEOTIDE SEQUENCE [LARGE SCALE GENOMIC DNA]</scope>
    <source>
        <strain evidence="2 3">An537</strain>
    </source>
</reference>
<name>A0ABS2GEH7_9FIRM</name>
<dbReference type="InterPro" id="IPR007487">
    <property type="entry name" value="ABC_transpt-TYRBP-like"/>
</dbReference>
<sequence>MFKRSMGVAVAMLIMAGVMVGGCGSSGSSAGSDSPRIGVIQPVEHPALDASVKGFVDGLAERGYKEGQNITIDRQNAQGDHANMESIANRFVADNDKLVFAVATSAAQVMANKTKDIPIVGAAIFDYKKADLIKDMKAPGTNVTGVTNFNPLEKQVDLILKVMPSVKEIGVVYASSEVNSQAQIEAFKAYAAKKGLNVTEGTITSVNDIQQVAQNLVNQGVKAIFVPTDNLVASAMPNLTAVTDAAKVPVFIADDNLLSGGGLMGYTVDYYKLGVQAGHMAADILDGKKKPQDMPIQMQDMMKLAINNSQLTKLGITVPADVPKEAK</sequence>
<comment type="caution">
    <text evidence="2">The sequence shown here is derived from an EMBL/GenBank/DDBJ whole genome shotgun (WGS) entry which is preliminary data.</text>
</comment>
<dbReference type="Pfam" id="PF04392">
    <property type="entry name" value="ABC_sub_bind"/>
    <property type="match status" value="1"/>
</dbReference>
<keyword evidence="3" id="KW-1185">Reference proteome</keyword>
<dbReference type="PROSITE" id="PS51257">
    <property type="entry name" value="PROKAR_LIPOPROTEIN"/>
    <property type="match status" value="1"/>
</dbReference>
<feature type="signal peptide" evidence="1">
    <location>
        <begin position="1"/>
        <end position="20"/>
    </location>
</feature>
<feature type="chain" id="PRO_5046857375" evidence="1">
    <location>
        <begin position="21"/>
        <end position="327"/>
    </location>
</feature>
<organism evidence="2 3">
    <name type="scientific">Veillonella magna</name>
    <dbReference type="NCBI Taxonomy" id="464322"/>
    <lineage>
        <taxon>Bacteria</taxon>
        <taxon>Bacillati</taxon>
        <taxon>Bacillota</taxon>
        <taxon>Negativicutes</taxon>
        <taxon>Veillonellales</taxon>
        <taxon>Veillonellaceae</taxon>
        <taxon>Veillonella</taxon>
    </lineage>
</organism>
<evidence type="ECO:0000313" key="3">
    <source>
        <dbReference type="Proteomes" id="UP000707138"/>
    </source>
</evidence>
<evidence type="ECO:0000313" key="2">
    <source>
        <dbReference type="EMBL" id="MBM6912406.1"/>
    </source>
</evidence>
<dbReference type="Gene3D" id="3.40.50.2300">
    <property type="match status" value="2"/>
</dbReference>
<dbReference type="PANTHER" id="PTHR35271:SF1">
    <property type="entry name" value="ABC TRANSPORTER, SUBSTRATE-BINDING LIPOPROTEIN"/>
    <property type="match status" value="1"/>
</dbReference>
<dbReference type="Proteomes" id="UP000707138">
    <property type="component" value="Unassembled WGS sequence"/>
</dbReference>
<dbReference type="PANTHER" id="PTHR35271">
    <property type="entry name" value="ABC TRANSPORTER, SUBSTRATE-BINDING LIPOPROTEIN-RELATED"/>
    <property type="match status" value="1"/>
</dbReference>
<keyword evidence="1" id="KW-0732">Signal</keyword>
<dbReference type="EMBL" id="JACJLA010000004">
    <property type="protein sequence ID" value="MBM6912406.1"/>
    <property type="molecule type" value="Genomic_DNA"/>
</dbReference>
<dbReference type="CDD" id="cd06325">
    <property type="entry name" value="PBP1_ABC_unchar_transporter"/>
    <property type="match status" value="1"/>
</dbReference>
<proteinExistence type="predicted"/>
<accession>A0ABS2GEH7</accession>
<gene>
    <name evidence="2" type="ORF">H6A01_03540</name>
</gene>
<evidence type="ECO:0000256" key="1">
    <source>
        <dbReference type="SAM" id="SignalP"/>
    </source>
</evidence>
<dbReference type="SUPFAM" id="SSF53822">
    <property type="entry name" value="Periplasmic binding protein-like I"/>
    <property type="match status" value="1"/>
</dbReference>
<dbReference type="RefSeq" id="WP_028254518.1">
    <property type="nucleotide sequence ID" value="NZ_CAUGKU010000003.1"/>
</dbReference>
<protein>
    <submittedName>
        <fullName evidence="2">ABC transporter substrate-binding protein</fullName>
    </submittedName>
</protein>
<dbReference type="InterPro" id="IPR028082">
    <property type="entry name" value="Peripla_BP_I"/>
</dbReference>